<gene>
    <name evidence="1" type="ORF">K0T92_14410</name>
</gene>
<dbReference type="Proteomes" id="UP000812277">
    <property type="component" value="Unassembled WGS sequence"/>
</dbReference>
<accession>A0ABS7D7T4</accession>
<dbReference type="EMBL" id="JAHZIJ010000009">
    <property type="protein sequence ID" value="MBW7475935.1"/>
    <property type="molecule type" value="Genomic_DNA"/>
</dbReference>
<sequence>METVLRADDHKGGWLHMDFGDLMQRLTEEVDELFELQGTEPANEFVIKEAADVANFAMMIADLVRRSSREGRAER</sequence>
<evidence type="ECO:0000313" key="2">
    <source>
        <dbReference type="Proteomes" id="UP000812277"/>
    </source>
</evidence>
<name>A0ABS7D7T4_9BACL</name>
<comment type="caution">
    <text evidence="1">The sequence shown here is derived from an EMBL/GenBank/DDBJ whole genome shotgun (WGS) entry which is preliminary data.</text>
</comment>
<keyword evidence="2" id="KW-1185">Reference proteome</keyword>
<evidence type="ECO:0000313" key="1">
    <source>
        <dbReference type="EMBL" id="MBW7475935.1"/>
    </source>
</evidence>
<protein>
    <recommendedName>
        <fullName evidence="3">NTP pyrophosphohydrolase MazG putative catalytic core domain-containing protein</fullName>
    </recommendedName>
</protein>
<organism evidence="1 2">
    <name type="scientific">Paenibacillus oenotherae</name>
    <dbReference type="NCBI Taxonomy" id="1435645"/>
    <lineage>
        <taxon>Bacteria</taxon>
        <taxon>Bacillati</taxon>
        <taxon>Bacillota</taxon>
        <taxon>Bacilli</taxon>
        <taxon>Bacillales</taxon>
        <taxon>Paenibacillaceae</taxon>
        <taxon>Paenibacillus</taxon>
    </lineage>
</organism>
<reference evidence="1 2" key="1">
    <citation type="submission" date="2021-07" db="EMBL/GenBank/DDBJ databases">
        <title>Paenibacillus radiodurans sp. nov., isolated from the southeastern edge of Tengger Desert.</title>
        <authorList>
            <person name="Zhang G."/>
        </authorList>
    </citation>
    <scope>NUCLEOTIDE SEQUENCE [LARGE SCALE GENOMIC DNA]</scope>
    <source>
        <strain evidence="1 2">DT7-4</strain>
    </source>
</reference>
<proteinExistence type="predicted"/>
<evidence type="ECO:0008006" key="3">
    <source>
        <dbReference type="Google" id="ProtNLM"/>
    </source>
</evidence>